<feature type="binding site" evidence="12">
    <location>
        <begin position="15"/>
        <end position="20"/>
    </location>
    <ligand>
        <name>GTP</name>
        <dbReference type="ChEBI" id="CHEBI:37565"/>
    </ligand>
</feature>
<evidence type="ECO:0000256" key="5">
    <source>
        <dbReference type="ARBA" id="ARBA00022917"/>
    </source>
</evidence>
<dbReference type="GO" id="GO:0003924">
    <property type="term" value="F:GTPase activity"/>
    <property type="evidence" value="ECO:0007669"/>
    <property type="project" value="UniProtKB-UniRule"/>
</dbReference>
<feature type="domain" description="Tr-type G" evidence="13">
    <location>
        <begin position="3"/>
        <end position="186"/>
    </location>
</feature>
<dbReference type="CDD" id="cd01890">
    <property type="entry name" value="LepA"/>
    <property type="match status" value="1"/>
</dbReference>
<evidence type="ECO:0000259" key="13">
    <source>
        <dbReference type="PROSITE" id="PS51722"/>
    </source>
</evidence>
<dbReference type="EMBL" id="MHTV01000013">
    <property type="protein sequence ID" value="OHA67314.1"/>
    <property type="molecule type" value="Genomic_DNA"/>
</dbReference>
<comment type="caution">
    <text evidence="14">The sequence shown here is derived from an EMBL/GenBank/DDBJ whole genome shotgun (WGS) entry which is preliminary data.</text>
</comment>
<dbReference type="Pfam" id="PF06421">
    <property type="entry name" value="LepA_C"/>
    <property type="match status" value="1"/>
</dbReference>
<dbReference type="InterPro" id="IPR006297">
    <property type="entry name" value="EF-4"/>
</dbReference>
<evidence type="ECO:0000256" key="11">
    <source>
        <dbReference type="ARBA" id="ARBA00066744"/>
    </source>
</evidence>
<dbReference type="InterPro" id="IPR013842">
    <property type="entry name" value="LepA_CTD"/>
</dbReference>
<evidence type="ECO:0000256" key="9">
    <source>
        <dbReference type="ARBA" id="ARBA00057626"/>
    </source>
</evidence>
<keyword evidence="2 12" id="KW-1003">Cell membrane</keyword>
<keyword evidence="7 12" id="KW-0472">Membrane</keyword>
<dbReference type="GO" id="GO:0045727">
    <property type="term" value="P:positive regulation of translation"/>
    <property type="evidence" value="ECO:0007669"/>
    <property type="project" value="UniProtKB-UniRule"/>
</dbReference>
<dbReference type="Gene3D" id="3.40.50.300">
    <property type="entry name" value="P-loop containing nucleotide triphosphate hydrolases"/>
    <property type="match status" value="1"/>
</dbReference>
<dbReference type="SUPFAM" id="SSF52540">
    <property type="entry name" value="P-loop containing nucleoside triphosphate hydrolases"/>
    <property type="match status" value="1"/>
</dbReference>
<dbReference type="Proteomes" id="UP000178092">
    <property type="component" value="Unassembled WGS sequence"/>
</dbReference>
<dbReference type="Gene3D" id="3.30.70.870">
    <property type="entry name" value="Elongation Factor G (Translational Gtpase), domain 3"/>
    <property type="match status" value="1"/>
</dbReference>
<dbReference type="AlphaFoldDB" id="A0A1G2R354"/>
<comment type="catalytic activity">
    <reaction evidence="8 12">
        <text>GTP + H2O = GDP + phosphate + H(+)</text>
        <dbReference type="Rhea" id="RHEA:19669"/>
        <dbReference type="ChEBI" id="CHEBI:15377"/>
        <dbReference type="ChEBI" id="CHEBI:15378"/>
        <dbReference type="ChEBI" id="CHEBI:37565"/>
        <dbReference type="ChEBI" id="CHEBI:43474"/>
        <dbReference type="ChEBI" id="CHEBI:58189"/>
        <dbReference type="EC" id="3.6.5.n1"/>
    </reaction>
</comment>
<evidence type="ECO:0000313" key="14">
    <source>
        <dbReference type="EMBL" id="OHA67314.1"/>
    </source>
</evidence>
<dbReference type="NCBIfam" id="TIGR01393">
    <property type="entry name" value="lepA"/>
    <property type="match status" value="1"/>
</dbReference>
<evidence type="ECO:0000256" key="6">
    <source>
        <dbReference type="ARBA" id="ARBA00023134"/>
    </source>
</evidence>
<evidence type="ECO:0000313" key="15">
    <source>
        <dbReference type="Proteomes" id="UP000178092"/>
    </source>
</evidence>
<dbReference type="CDD" id="cd03699">
    <property type="entry name" value="EF4_II"/>
    <property type="match status" value="1"/>
</dbReference>
<evidence type="ECO:0000256" key="1">
    <source>
        <dbReference type="ARBA" id="ARBA00005454"/>
    </source>
</evidence>
<dbReference type="InterPro" id="IPR000640">
    <property type="entry name" value="EFG_V-like"/>
</dbReference>
<evidence type="ECO:0000256" key="7">
    <source>
        <dbReference type="ARBA" id="ARBA00023136"/>
    </source>
</evidence>
<name>A0A1G2R354_9BACT</name>
<dbReference type="FunFam" id="3.40.50.300:FF:000078">
    <property type="entry name" value="Elongation factor 4"/>
    <property type="match status" value="1"/>
</dbReference>
<comment type="similarity">
    <text evidence="10">Belongs to the GTP-binding elongation factor family. LepA subfamily.</text>
</comment>
<dbReference type="FunFam" id="2.40.30.10:FF:000015">
    <property type="entry name" value="Translation factor GUF1, mitochondrial"/>
    <property type="match status" value="1"/>
</dbReference>
<dbReference type="Gene3D" id="2.40.30.10">
    <property type="entry name" value="Translation factors"/>
    <property type="match status" value="1"/>
</dbReference>
<comment type="function">
    <text evidence="9 12">Required for accurate and efficient protein synthesis under certain stress conditions. May act as a fidelity factor of the translation reaction, by catalyzing a one-codon backward translocation of tRNAs on improperly translocated ribosomes. Back-translocation proceeds from a post-translocation (POST) complex to a pre-translocation (PRE) complex, thus giving elongation factor G a second chance to translocate the tRNAs correctly. Binds to ribosomes in a GTP-dependent manner.</text>
</comment>
<dbReference type="InterPro" id="IPR035647">
    <property type="entry name" value="EFG_III/V"/>
</dbReference>
<dbReference type="GO" id="GO:0003746">
    <property type="term" value="F:translation elongation factor activity"/>
    <property type="evidence" value="ECO:0007669"/>
    <property type="project" value="UniProtKB-UniRule"/>
</dbReference>
<dbReference type="InterPro" id="IPR005225">
    <property type="entry name" value="Small_GTP-bd"/>
</dbReference>
<dbReference type="PANTHER" id="PTHR43512:SF4">
    <property type="entry name" value="TRANSLATION FACTOR GUF1 HOMOLOG, CHLOROPLASTIC"/>
    <property type="match status" value="1"/>
</dbReference>
<dbReference type="Pfam" id="PF00679">
    <property type="entry name" value="EFG_C"/>
    <property type="match status" value="1"/>
</dbReference>
<comment type="similarity">
    <text evidence="1 12">Belongs to the TRAFAC class translation factor GTPase superfamily. Classic translation factor GTPase family. LepA subfamily.</text>
</comment>
<dbReference type="InterPro" id="IPR027417">
    <property type="entry name" value="P-loop_NTPase"/>
</dbReference>
<proteinExistence type="inferred from homology"/>
<reference evidence="14 15" key="1">
    <citation type="journal article" date="2016" name="Nat. Commun.">
        <title>Thousands of microbial genomes shed light on interconnected biogeochemical processes in an aquifer system.</title>
        <authorList>
            <person name="Anantharaman K."/>
            <person name="Brown C.T."/>
            <person name="Hug L.A."/>
            <person name="Sharon I."/>
            <person name="Castelle C.J."/>
            <person name="Probst A.J."/>
            <person name="Thomas B.C."/>
            <person name="Singh A."/>
            <person name="Wilkins M.J."/>
            <person name="Karaoz U."/>
            <person name="Brodie E.L."/>
            <person name="Williams K.H."/>
            <person name="Hubbard S.S."/>
            <person name="Banfield J.F."/>
        </authorList>
    </citation>
    <scope>NUCLEOTIDE SEQUENCE [LARGE SCALE GENOMIC DNA]</scope>
</reference>
<dbReference type="SUPFAM" id="SSF50447">
    <property type="entry name" value="Translation proteins"/>
    <property type="match status" value="1"/>
</dbReference>
<evidence type="ECO:0000256" key="2">
    <source>
        <dbReference type="ARBA" id="ARBA00022475"/>
    </source>
</evidence>
<gene>
    <name evidence="12" type="primary">lepA</name>
    <name evidence="14" type="ORF">A3C04_01175</name>
</gene>
<keyword evidence="4 12" id="KW-0378">Hydrolase</keyword>
<dbReference type="InterPro" id="IPR031157">
    <property type="entry name" value="G_TR_CS"/>
</dbReference>
<dbReference type="Pfam" id="PF14492">
    <property type="entry name" value="EFG_III"/>
    <property type="match status" value="1"/>
</dbReference>
<protein>
    <recommendedName>
        <fullName evidence="11 12">Elongation factor 4</fullName>
        <shortName evidence="12">EF-4</shortName>
        <ecNumber evidence="11 12">3.6.5.n1</ecNumber>
    </recommendedName>
    <alternativeName>
        <fullName evidence="12">Ribosomal back-translocase LepA</fullName>
    </alternativeName>
</protein>
<dbReference type="GO" id="GO:0005525">
    <property type="term" value="F:GTP binding"/>
    <property type="evidence" value="ECO:0007669"/>
    <property type="project" value="UniProtKB-UniRule"/>
</dbReference>
<comment type="subcellular location">
    <subcellularLocation>
        <location evidence="12">Cell membrane</location>
        <topology evidence="12">Peripheral membrane protein</topology>
        <orientation evidence="12">Cytoplasmic side</orientation>
    </subcellularLocation>
</comment>
<dbReference type="SUPFAM" id="SSF54980">
    <property type="entry name" value="EF-G C-terminal domain-like"/>
    <property type="match status" value="2"/>
</dbReference>
<keyword evidence="3 12" id="KW-0547">Nucleotide-binding</keyword>
<sequence length="597" mass="67247">MEGKIRNFCIIAHIDHGKSTLADRFLELTGTVEKRLMKEQFLDQMELEREKGITIKLQPIRLTYKSPADGQEYMLNLIDTPGHVDFSYEVSRSLAAVEGAILLVDATKGIQAQTLANLKLAQKQHLVIIPAVNKVDLPFARTDEVAKSIAELLRIDEKEIFRISGKTGFNVPHLLEAVVRQVPAAKVETQLPMRALIFDSRFDAFKGVVAYVRVMEGKVLANEAIYLKATNLQAPAKEVGYFTPKEKPTESLKAGEIGYIATGIKEPDRVRIGDTITLSSASDVKSLAGYAKPLPVVFVSFYPEDTDLFDSLKDALWKLKLSDPSLEYEPESHEALGRGFRCGFLGVLHSEIISERIQREYGISLVISRPSVEYEIRDIKGKQFSVKTAADFPEAHLMQSVKEPWVWLEIITPSSYFSNIIQLMANYEGQQLEVNNLDDRTLIVLYEVPLREIVVDFYDKLKSVTQGMASMDYQITEWRDADLVKLEVLVAGEKEEAFSQIVSREKAYREGKALAEKLKDLLPPQQFAVPIQASADGKVIARETIRAKRKDVTAPLYGGDVTRKRKLLDRQKKGKKEMAEKGKIHIPSRVYLEVFRA</sequence>
<dbReference type="InterPro" id="IPR035654">
    <property type="entry name" value="LepA_IV"/>
</dbReference>
<organism evidence="14 15">
    <name type="scientific">Candidatus Wildermuthbacteria bacterium RIFCSPHIGHO2_02_FULL_45_25</name>
    <dbReference type="NCBI Taxonomy" id="1802450"/>
    <lineage>
        <taxon>Bacteria</taxon>
        <taxon>Candidatus Wildermuthiibacteriota</taxon>
    </lineage>
</organism>
<dbReference type="PROSITE" id="PS00301">
    <property type="entry name" value="G_TR_1"/>
    <property type="match status" value="1"/>
</dbReference>
<dbReference type="PANTHER" id="PTHR43512">
    <property type="entry name" value="TRANSLATION FACTOR GUF1-RELATED"/>
    <property type="match status" value="1"/>
</dbReference>
<dbReference type="PRINTS" id="PR00315">
    <property type="entry name" value="ELONGATNFCT"/>
</dbReference>
<dbReference type="Gene3D" id="3.30.70.240">
    <property type="match status" value="1"/>
</dbReference>
<evidence type="ECO:0000256" key="10">
    <source>
        <dbReference type="ARBA" id="ARBA00061052"/>
    </source>
</evidence>
<keyword evidence="5 12" id="KW-0648">Protein biosynthesis</keyword>
<dbReference type="NCBIfam" id="TIGR00231">
    <property type="entry name" value="small_GTP"/>
    <property type="match status" value="1"/>
</dbReference>
<dbReference type="InterPro" id="IPR038363">
    <property type="entry name" value="LepA_C_sf"/>
</dbReference>
<dbReference type="InterPro" id="IPR009000">
    <property type="entry name" value="Transl_B-barrel_sf"/>
</dbReference>
<dbReference type="Gene3D" id="3.30.70.2570">
    <property type="entry name" value="Elongation factor 4, C-terminal domain"/>
    <property type="match status" value="1"/>
</dbReference>
<evidence type="ECO:0000256" key="12">
    <source>
        <dbReference type="HAMAP-Rule" id="MF_00071"/>
    </source>
</evidence>
<evidence type="ECO:0000256" key="4">
    <source>
        <dbReference type="ARBA" id="ARBA00022801"/>
    </source>
</evidence>
<keyword evidence="14" id="KW-0251">Elongation factor</keyword>
<dbReference type="InterPro" id="IPR000795">
    <property type="entry name" value="T_Tr_GTP-bd_dom"/>
</dbReference>
<feature type="binding site" evidence="12">
    <location>
        <begin position="133"/>
        <end position="136"/>
    </location>
    <ligand>
        <name>GTP</name>
        <dbReference type="ChEBI" id="CHEBI:37565"/>
    </ligand>
</feature>
<dbReference type="GO" id="GO:0043022">
    <property type="term" value="F:ribosome binding"/>
    <property type="evidence" value="ECO:0007669"/>
    <property type="project" value="UniProtKB-UniRule"/>
</dbReference>
<evidence type="ECO:0000256" key="3">
    <source>
        <dbReference type="ARBA" id="ARBA00022741"/>
    </source>
</evidence>
<keyword evidence="6 12" id="KW-0342">GTP-binding</keyword>
<dbReference type="HAMAP" id="MF_00071">
    <property type="entry name" value="LepA"/>
    <property type="match status" value="1"/>
</dbReference>
<dbReference type="Pfam" id="PF00009">
    <property type="entry name" value="GTP_EFTU"/>
    <property type="match status" value="1"/>
</dbReference>
<evidence type="ECO:0000256" key="8">
    <source>
        <dbReference type="ARBA" id="ARBA00050293"/>
    </source>
</evidence>
<dbReference type="InterPro" id="IPR041095">
    <property type="entry name" value="EFG_II"/>
</dbReference>
<accession>A0A1G2R354</accession>
<dbReference type="CDD" id="cd03709">
    <property type="entry name" value="lepA_C"/>
    <property type="match status" value="1"/>
</dbReference>
<dbReference type="EC" id="3.6.5.n1" evidence="11 12"/>
<dbReference type="PROSITE" id="PS51722">
    <property type="entry name" value="G_TR_2"/>
    <property type="match status" value="1"/>
</dbReference>
<dbReference type="GO" id="GO:0005886">
    <property type="term" value="C:plasma membrane"/>
    <property type="evidence" value="ECO:0007669"/>
    <property type="project" value="UniProtKB-SubCell"/>
</dbReference>
<dbReference type="FunFam" id="3.30.70.2570:FF:000001">
    <property type="entry name" value="Translation factor GUF1, mitochondrial"/>
    <property type="match status" value="1"/>
</dbReference>